<evidence type="ECO:0000256" key="6">
    <source>
        <dbReference type="RuleBase" id="RU361240"/>
    </source>
</evidence>
<dbReference type="SMR" id="A0A194W1Y6"/>
<dbReference type="OrthoDB" id="3907302at2759"/>
<sequence>MDEDLERALAASRADQADILEEERQIQEAIRLSMMEQEERTSTSREGSTAVKRKADEELIGDDMKRPRPSTTKTDPATSSQPGIDMAFPNGALRITRTPGRRHAKNCVNLADVIHKEHLVSACIYAFFIADEELFQHLPLSHTDGIPIYIGRDANMDPVVAEVCRRNGVAMREKITKSQLQEIGPALEQFHRKAYGNKYHAFYAWSSGSSHSKILVLVYPKFLRIVITSCNMMDIDTKLGDNHWYIHDLPKRASRRQVPPSGFEVDFLAHLQALGTPLEFIESVKGMYDYSTIKIHLVTSIPGTHSGAKAEQSGLLRLRHIIKDLDLKLAQKKRQAKLQFEVCAASLGNLSAKWLDGFYDCALGRKYIETPDEPDVPKELKLFYPTVGDVRAADEEAQQGASNIGCHVRPWPQAPKAIRDLFHHYHSKDPGKLFHQKLILAYDPLEPTAFPYYIYVGSANLSPSAWGALEKDKKGNEATCDMKLVKTSNFECGVVIPGDLIKSLLEPGTESWQDGIVPTNHLSVLLLNPAFVALLFLITNLFTPAVAYTRLSDDSLRRIPVAGADLDIHNRAGLLAPILIPRVPDTPGSDNVQQHFVDFFTKHLPSWTIEWHNSTSKTPATGDKLVSFRNLVLRRDPPWAGVGDVGRLTLAAHYDSLYKPEGFIGATDSAVPCALLMHVSRSVDEALTKRWEAMEASGDTDGLEEEKGVQILLLDGEEAWVQWTDTDSTYGSRALAKAWSDEVYPAMSVYKHPIDSISLFVLLDLLGASDPRVPSYFPTTHWAYQNLARIEDRMRQLRLLETSPRSNFLHEANKESHQFRPGFVQDDHVPFMKRGVNILHIIPTPFPWFWHRMEDDGEHLDGPTMQDWARLMTAFVAEWMDLEGFVPSLENKAVYDRSDKTEL</sequence>
<comment type="similarity">
    <text evidence="6">Belongs to the peptidase M28 family.</text>
</comment>
<dbReference type="GO" id="GO:0005634">
    <property type="term" value="C:nucleus"/>
    <property type="evidence" value="ECO:0007669"/>
    <property type="project" value="InterPro"/>
</dbReference>
<dbReference type="InterPro" id="IPR007484">
    <property type="entry name" value="Peptidase_M28"/>
</dbReference>
<evidence type="ECO:0000256" key="1">
    <source>
        <dbReference type="ARBA" id="ARBA00022679"/>
    </source>
</evidence>
<dbReference type="AlphaFoldDB" id="A0A194W1Y6"/>
<dbReference type="Proteomes" id="UP000078559">
    <property type="component" value="Chromosome 6"/>
</dbReference>
<dbReference type="Pfam" id="PF06087">
    <property type="entry name" value="Tyr-DNA_phospho"/>
    <property type="match status" value="1"/>
</dbReference>
<name>A0A194W1Y6_CYTMA</name>
<keyword evidence="6" id="KW-0479">Metal-binding</keyword>
<keyword evidence="6" id="KW-0645">Protease</keyword>
<dbReference type="InterPro" id="IPR040234">
    <property type="entry name" value="QC/QCL"/>
</dbReference>
<dbReference type="GO" id="GO:0008081">
    <property type="term" value="F:phosphoric diester hydrolase activity"/>
    <property type="evidence" value="ECO:0007669"/>
    <property type="project" value="InterPro"/>
</dbReference>
<dbReference type="EMBL" id="CM003103">
    <property type="protein sequence ID" value="KUI70541.1"/>
    <property type="molecule type" value="Genomic_DNA"/>
</dbReference>
<keyword evidence="1" id="KW-0808">Transferase</keyword>
<keyword evidence="6" id="KW-0378">Hydrolase</keyword>
<organism evidence="9 10">
    <name type="scientific">Cytospora mali</name>
    <name type="common">Apple Valsa canker fungus</name>
    <name type="synonym">Valsa mali</name>
    <dbReference type="NCBI Taxonomy" id="578113"/>
    <lineage>
        <taxon>Eukaryota</taxon>
        <taxon>Fungi</taxon>
        <taxon>Dikarya</taxon>
        <taxon>Ascomycota</taxon>
        <taxon>Pezizomycotina</taxon>
        <taxon>Sordariomycetes</taxon>
        <taxon>Sordariomycetidae</taxon>
        <taxon>Diaporthales</taxon>
        <taxon>Cytosporaceae</taxon>
        <taxon>Cytospora</taxon>
    </lineage>
</organism>
<evidence type="ECO:0000256" key="7">
    <source>
        <dbReference type="SAM" id="MobiDB-lite"/>
    </source>
</evidence>
<dbReference type="Gene3D" id="3.40.630.10">
    <property type="entry name" value="Zn peptidases"/>
    <property type="match status" value="1"/>
</dbReference>
<dbReference type="GO" id="GO:0008233">
    <property type="term" value="F:peptidase activity"/>
    <property type="evidence" value="ECO:0007669"/>
    <property type="project" value="UniProtKB-KW"/>
</dbReference>
<dbReference type="InterPro" id="IPR037457">
    <property type="entry name" value="M28_QC"/>
</dbReference>
<dbReference type="PROSITE" id="PS50035">
    <property type="entry name" value="PLD"/>
    <property type="match status" value="1"/>
</dbReference>
<feature type="binding site" evidence="4">
    <location>
        <position position="213"/>
    </location>
    <ligand>
        <name>substrate</name>
    </ligand>
</feature>
<evidence type="ECO:0000313" key="10">
    <source>
        <dbReference type="Proteomes" id="UP000078559"/>
    </source>
</evidence>
<proteinExistence type="inferred from homology"/>
<dbReference type="InterPro" id="IPR001736">
    <property type="entry name" value="PLipase_D/transphosphatidylase"/>
</dbReference>
<dbReference type="Pfam" id="PF04389">
    <property type="entry name" value="Peptidase_M28"/>
    <property type="match status" value="1"/>
</dbReference>
<dbReference type="Gene3D" id="3.30.870.10">
    <property type="entry name" value="Endonuclease Chain A"/>
    <property type="match status" value="2"/>
</dbReference>
<dbReference type="SUPFAM" id="SSF53187">
    <property type="entry name" value="Zn-dependent exopeptidases"/>
    <property type="match status" value="1"/>
</dbReference>
<dbReference type="InterPro" id="IPR010347">
    <property type="entry name" value="Tdp1"/>
</dbReference>
<keyword evidence="10" id="KW-1185">Reference proteome</keyword>
<dbReference type="InterPro" id="IPR003903">
    <property type="entry name" value="UIM_dom"/>
</dbReference>
<dbReference type="PROSITE" id="PS50330">
    <property type="entry name" value="UIM"/>
    <property type="match status" value="1"/>
</dbReference>
<protein>
    <recommendedName>
        <fullName evidence="6">Peptide hydrolase</fullName>
        <ecNumber evidence="6">3.4.-.-</ecNumber>
    </recommendedName>
</protein>
<evidence type="ECO:0000256" key="2">
    <source>
        <dbReference type="ARBA" id="ARBA00023315"/>
    </source>
</evidence>
<keyword evidence="2" id="KW-0012">Acyltransferase</keyword>
<evidence type="ECO:0000313" key="9">
    <source>
        <dbReference type="EMBL" id="KUI70541.1"/>
    </source>
</evidence>
<keyword evidence="6" id="KW-0862">Zinc</keyword>
<evidence type="ECO:0000256" key="5">
    <source>
        <dbReference type="PIRSR" id="PIRSR610347-3"/>
    </source>
</evidence>
<dbReference type="GO" id="GO:0016603">
    <property type="term" value="F:glutaminyl-peptide cyclotransferase activity"/>
    <property type="evidence" value="ECO:0007669"/>
    <property type="project" value="InterPro"/>
</dbReference>
<dbReference type="CDD" id="cd03880">
    <property type="entry name" value="M28_QC_like"/>
    <property type="match status" value="1"/>
</dbReference>
<dbReference type="GO" id="GO:0006508">
    <property type="term" value="P:proteolysis"/>
    <property type="evidence" value="ECO:0007669"/>
    <property type="project" value="UniProtKB-KW"/>
</dbReference>
<dbReference type="EC" id="3.4.-.-" evidence="6"/>
<accession>A0A194W1Y6</accession>
<evidence type="ECO:0000256" key="3">
    <source>
        <dbReference type="PIRSR" id="PIRSR610347-1"/>
    </source>
</evidence>
<evidence type="ECO:0000256" key="4">
    <source>
        <dbReference type="PIRSR" id="PIRSR610347-2"/>
    </source>
</evidence>
<dbReference type="PANTHER" id="PTHR12283:SF6">
    <property type="entry name" value="GLUTAMINYL-PEPTIDE CYCLOTRANSFERASE-RELATED"/>
    <property type="match status" value="1"/>
</dbReference>
<feature type="active site" description="Proton donor/acceptor" evidence="3">
    <location>
        <position position="435"/>
    </location>
</feature>
<feature type="active site" description="Nucleophile" evidence="3">
    <location>
        <position position="211"/>
    </location>
</feature>
<feature type="site" description="Interaction with DNA" evidence="5">
    <location>
        <position position="462"/>
    </location>
</feature>
<feature type="compositionally biased region" description="Basic and acidic residues" evidence="7">
    <location>
        <begin position="53"/>
        <end position="66"/>
    </location>
</feature>
<feature type="region of interest" description="Disordered" evidence="7">
    <location>
        <begin position="31"/>
        <end position="88"/>
    </location>
</feature>
<dbReference type="GO" id="GO:0006281">
    <property type="term" value="P:DNA repair"/>
    <property type="evidence" value="ECO:0007669"/>
    <property type="project" value="InterPro"/>
</dbReference>
<feature type="compositionally biased region" description="Polar residues" evidence="7">
    <location>
        <begin position="69"/>
        <end position="82"/>
    </location>
</feature>
<gene>
    <name evidence="9" type="ORF">VM1G_06047</name>
</gene>
<feature type="binding site" evidence="4">
    <location>
        <position position="437"/>
    </location>
    <ligand>
        <name>substrate</name>
    </ligand>
</feature>
<dbReference type="PANTHER" id="PTHR12283">
    <property type="entry name" value="GLUTAMINYL-PEPTIDE CYCLOTRANSFERASE"/>
    <property type="match status" value="1"/>
</dbReference>
<dbReference type="SUPFAM" id="SSF56024">
    <property type="entry name" value="Phospholipase D/nuclease"/>
    <property type="match status" value="2"/>
</dbReference>
<evidence type="ECO:0000259" key="8">
    <source>
        <dbReference type="PROSITE" id="PS50035"/>
    </source>
</evidence>
<feature type="domain" description="PLD phosphodiesterase" evidence="8">
    <location>
        <begin position="430"/>
        <end position="465"/>
    </location>
</feature>
<reference evidence="9" key="1">
    <citation type="submission" date="2014-12" db="EMBL/GenBank/DDBJ databases">
        <title>Genome Sequence of Valsa Canker Pathogens Uncovers a Specific Adaption of Colonization on Woody Bark.</title>
        <authorList>
            <person name="Yin Z."/>
            <person name="Liu H."/>
            <person name="Gao X."/>
            <person name="Li Z."/>
            <person name="Song N."/>
            <person name="Ke X."/>
            <person name="Dai Q."/>
            <person name="Wu Y."/>
            <person name="Sun Y."/>
            <person name="Xu J.-R."/>
            <person name="Kang Z.K."/>
            <person name="Wang L."/>
            <person name="Huang L."/>
        </authorList>
    </citation>
    <scope>NUCLEOTIDE SEQUENCE [LARGE SCALE GENOMIC DNA]</scope>
    <source>
        <strain evidence="9">03-8</strain>
    </source>
</reference>
<dbReference type="GO" id="GO:0008270">
    <property type="term" value="F:zinc ion binding"/>
    <property type="evidence" value="ECO:0007669"/>
    <property type="project" value="TreeGrafter"/>
</dbReference>